<evidence type="ECO:0000256" key="7">
    <source>
        <dbReference type="ARBA" id="ARBA00048679"/>
    </source>
</evidence>
<reference evidence="10 11" key="2">
    <citation type="submission" date="2018-11" db="EMBL/GenBank/DDBJ databases">
        <authorList>
            <consortium name="Pathogen Informatics"/>
        </authorList>
    </citation>
    <scope>NUCLEOTIDE SEQUENCE [LARGE SCALE GENOMIC DNA]</scope>
</reference>
<gene>
    <name evidence="10" type="ORF">BPAG_LOCUS3398</name>
</gene>
<dbReference type="PANTHER" id="PTHR24350">
    <property type="entry name" value="SERINE/THREONINE-PROTEIN KINASE IAL-RELATED"/>
    <property type="match status" value="1"/>
</dbReference>
<evidence type="ECO:0000259" key="9">
    <source>
        <dbReference type="PROSITE" id="PS50011"/>
    </source>
</evidence>
<reference evidence="12" key="1">
    <citation type="submission" date="2017-02" db="UniProtKB">
        <authorList>
            <consortium name="WormBaseParasite"/>
        </authorList>
    </citation>
    <scope>IDENTIFICATION</scope>
</reference>
<dbReference type="PROSITE" id="PS50011">
    <property type="entry name" value="PROTEIN_KINASE_DOM"/>
    <property type="match status" value="1"/>
</dbReference>
<proteinExistence type="predicted"/>
<protein>
    <submittedName>
        <fullName evidence="12">Protein kinase domain-containing protein</fullName>
    </submittedName>
</protein>
<feature type="region of interest" description="Disordered" evidence="8">
    <location>
        <begin position="131"/>
        <end position="199"/>
    </location>
</feature>
<keyword evidence="2" id="KW-0808">Transferase</keyword>
<organism evidence="12">
    <name type="scientific">Brugia pahangi</name>
    <name type="common">Filarial nematode worm</name>
    <dbReference type="NCBI Taxonomy" id="6280"/>
    <lineage>
        <taxon>Eukaryota</taxon>
        <taxon>Metazoa</taxon>
        <taxon>Ecdysozoa</taxon>
        <taxon>Nematoda</taxon>
        <taxon>Chromadorea</taxon>
        <taxon>Rhabditida</taxon>
        <taxon>Spirurina</taxon>
        <taxon>Spiruromorpha</taxon>
        <taxon>Filarioidea</taxon>
        <taxon>Onchocercidae</taxon>
        <taxon>Brugia</taxon>
    </lineage>
</organism>
<accession>A0A0N4T5E7</accession>
<evidence type="ECO:0000256" key="4">
    <source>
        <dbReference type="ARBA" id="ARBA00022777"/>
    </source>
</evidence>
<keyword evidence="4" id="KW-0418">Kinase</keyword>
<sequence>MLCGNVPFHARSKYESATDIMRRIRNAEFSFDASQWRSISTEAKTLITLLLTVDPTKRLSLDELQCHPWLLSAAAQNETPLQTPTTLLRSQSHTEETFNETINAFLNANREGFHLMEVAAAPLLVKRRGMKRKSFGSREPSPGFESTTNKKATVTGPLETVPEVASPQLSRPSLLFLQSSATDYRNSKSPTTRDTEDST</sequence>
<dbReference type="Pfam" id="PF00069">
    <property type="entry name" value="Pkinase"/>
    <property type="match status" value="1"/>
</dbReference>
<keyword evidence="11" id="KW-1185">Reference proteome</keyword>
<dbReference type="Gene3D" id="1.10.510.10">
    <property type="entry name" value="Transferase(Phosphotransferase) domain 1"/>
    <property type="match status" value="1"/>
</dbReference>
<evidence type="ECO:0000256" key="6">
    <source>
        <dbReference type="ARBA" id="ARBA00047899"/>
    </source>
</evidence>
<evidence type="ECO:0000313" key="10">
    <source>
        <dbReference type="EMBL" id="VDN84584.1"/>
    </source>
</evidence>
<keyword evidence="3" id="KW-0547">Nucleotide-binding</keyword>
<dbReference type="SUPFAM" id="SSF56112">
    <property type="entry name" value="Protein kinase-like (PK-like)"/>
    <property type="match status" value="1"/>
</dbReference>
<dbReference type="InterPro" id="IPR011009">
    <property type="entry name" value="Kinase-like_dom_sf"/>
</dbReference>
<dbReference type="InterPro" id="IPR000719">
    <property type="entry name" value="Prot_kinase_dom"/>
</dbReference>
<dbReference type="Proteomes" id="UP000278627">
    <property type="component" value="Unassembled WGS sequence"/>
</dbReference>
<evidence type="ECO:0000313" key="11">
    <source>
        <dbReference type="Proteomes" id="UP000278627"/>
    </source>
</evidence>
<feature type="domain" description="Protein kinase" evidence="9">
    <location>
        <begin position="1"/>
        <end position="70"/>
    </location>
</feature>
<dbReference type="GO" id="GO:0004674">
    <property type="term" value="F:protein serine/threonine kinase activity"/>
    <property type="evidence" value="ECO:0007669"/>
    <property type="project" value="UniProtKB-KW"/>
</dbReference>
<comment type="catalytic activity">
    <reaction evidence="7">
        <text>L-seryl-[protein] + ATP = O-phospho-L-seryl-[protein] + ADP + H(+)</text>
        <dbReference type="Rhea" id="RHEA:17989"/>
        <dbReference type="Rhea" id="RHEA-COMP:9863"/>
        <dbReference type="Rhea" id="RHEA-COMP:11604"/>
        <dbReference type="ChEBI" id="CHEBI:15378"/>
        <dbReference type="ChEBI" id="CHEBI:29999"/>
        <dbReference type="ChEBI" id="CHEBI:30616"/>
        <dbReference type="ChEBI" id="CHEBI:83421"/>
        <dbReference type="ChEBI" id="CHEBI:456216"/>
        <dbReference type="EC" id="2.7.11.1"/>
    </reaction>
</comment>
<evidence type="ECO:0000256" key="8">
    <source>
        <dbReference type="SAM" id="MobiDB-lite"/>
    </source>
</evidence>
<evidence type="ECO:0000256" key="2">
    <source>
        <dbReference type="ARBA" id="ARBA00022679"/>
    </source>
</evidence>
<name>A0A0N4T5E7_BRUPA</name>
<evidence type="ECO:0000256" key="5">
    <source>
        <dbReference type="ARBA" id="ARBA00022840"/>
    </source>
</evidence>
<evidence type="ECO:0000256" key="3">
    <source>
        <dbReference type="ARBA" id="ARBA00022741"/>
    </source>
</evidence>
<keyword evidence="5" id="KW-0067">ATP-binding</keyword>
<evidence type="ECO:0000256" key="1">
    <source>
        <dbReference type="ARBA" id="ARBA00022527"/>
    </source>
</evidence>
<keyword evidence="1" id="KW-0723">Serine/threonine-protein kinase</keyword>
<dbReference type="STRING" id="6280.A0A0N4T5E7"/>
<comment type="catalytic activity">
    <reaction evidence="6">
        <text>L-threonyl-[protein] + ATP = O-phospho-L-threonyl-[protein] + ADP + H(+)</text>
        <dbReference type="Rhea" id="RHEA:46608"/>
        <dbReference type="Rhea" id="RHEA-COMP:11060"/>
        <dbReference type="Rhea" id="RHEA-COMP:11605"/>
        <dbReference type="ChEBI" id="CHEBI:15378"/>
        <dbReference type="ChEBI" id="CHEBI:30013"/>
        <dbReference type="ChEBI" id="CHEBI:30616"/>
        <dbReference type="ChEBI" id="CHEBI:61977"/>
        <dbReference type="ChEBI" id="CHEBI:456216"/>
        <dbReference type="EC" id="2.7.11.1"/>
    </reaction>
</comment>
<dbReference type="InterPro" id="IPR030616">
    <property type="entry name" value="Aur-like"/>
</dbReference>
<dbReference type="WBParaSite" id="BPAG_0000342801-mRNA-1">
    <property type="protein sequence ID" value="BPAG_0000342801-mRNA-1"/>
    <property type="gene ID" value="BPAG_0000342801"/>
</dbReference>
<dbReference type="EMBL" id="UZAD01000943">
    <property type="protein sequence ID" value="VDN84584.1"/>
    <property type="molecule type" value="Genomic_DNA"/>
</dbReference>
<dbReference type="AlphaFoldDB" id="A0A0N4T5E7"/>
<evidence type="ECO:0000313" key="12">
    <source>
        <dbReference type="WBParaSite" id="BPAG_0000342801-mRNA-1"/>
    </source>
</evidence>
<dbReference type="GO" id="GO:0005524">
    <property type="term" value="F:ATP binding"/>
    <property type="evidence" value="ECO:0007669"/>
    <property type="project" value="UniProtKB-KW"/>
</dbReference>
<feature type="compositionally biased region" description="Polar residues" evidence="8">
    <location>
        <begin position="167"/>
        <end position="190"/>
    </location>
</feature>